<organism evidence="4 5">
    <name type="scientific">Azospirillum brasilense</name>
    <dbReference type="NCBI Taxonomy" id="192"/>
    <lineage>
        <taxon>Bacteria</taxon>
        <taxon>Pseudomonadati</taxon>
        <taxon>Pseudomonadota</taxon>
        <taxon>Alphaproteobacteria</taxon>
        <taxon>Rhodospirillales</taxon>
        <taxon>Azospirillaceae</taxon>
        <taxon>Azospirillum</taxon>
    </lineage>
</organism>
<dbReference type="SUPFAM" id="SSF56349">
    <property type="entry name" value="DNA breaking-rejoining enzymes"/>
    <property type="match status" value="1"/>
</dbReference>
<gene>
    <name evidence="4" type="ORF">FBZ83_1251</name>
</gene>
<feature type="domain" description="Tyr recombinase" evidence="3">
    <location>
        <begin position="55"/>
        <end position="263"/>
    </location>
</feature>
<dbReference type="InterPro" id="IPR050090">
    <property type="entry name" value="Tyrosine_recombinase_XerCD"/>
</dbReference>
<dbReference type="PANTHER" id="PTHR30349">
    <property type="entry name" value="PHAGE INTEGRASE-RELATED"/>
    <property type="match status" value="1"/>
</dbReference>
<dbReference type="GO" id="GO:0006310">
    <property type="term" value="P:DNA recombination"/>
    <property type="evidence" value="ECO:0007669"/>
    <property type="project" value="UniProtKB-KW"/>
</dbReference>
<reference evidence="4 5" key="1">
    <citation type="submission" date="2019-06" db="EMBL/GenBank/DDBJ databases">
        <title>Genomic Encyclopedia of Type Strains, Phase IV (KMG-V): Genome sequencing to study the core and pangenomes of soil and plant-associated prokaryotes.</title>
        <authorList>
            <person name="Whitman W."/>
        </authorList>
    </citation>
    <scope>NUCLEOTIDE SEQUENCE [LARGE SCALE GENOMIC DNA]</scope>
    <source>
        <strain evidence="4 5">BR 11650</strain>
    </source>
</reference>
<keyword evidence="2" id="KW-0233">DNA recombination</keyword>
<name>A0A560BQL7_AZOBR</name>
<evidence type="ECO:0000259" key="3">
    <source>
        <dbReference type="PROSITE" id="PS51898"/>
    </source>
</evidence>
<dbReference type="CDD" id="cd01189">
    <property type="entry name" value="INT_ICEBs1_C_like"/>
    <property type="match status" value="1"/>
</dbReference>
<dbReference type="Proteomes" id="UP000318529">
    <property type="component" value="Unassembled WGS sequence"/>
</dbReference>
<keyword evidence="1" id="KW-0229">DNA integration</keyword>
<dbReference type="AlphaFoldDB" id="A0A560BQL7"/>
<sequence>MLTSLKGILKVARRRGLIVQNPAEDVTIDKRRAEGVRLVEEEGENAPIPSKDDIRLMLAKSVELWDLTRVVEGRWVAGKGRTRRIVLVPWRPLLVTAIFTGMRASELRGLRWPSVDIQAGVIRVRERADRYQKLGPPKSKAGRRDIPLAPMVINTLREWRLVCPVTELDLVFPSEAGGILLHTNLLRQGFHTLLKACELMGAKDTEPPYPFHSLRHAAASLFIEQGWTPKKVQTVMGHSSVQVTFDVYGHLFPSPDDDRAAMEQLQARLLG</sequence>
<dbReference type="InterPro" id="IPR002104">
    <property type="entry name" value="Integrase_catalytic"/>
</dbReference>
<evidence type="ECO:0000256" key="1">
    <source>
        <dbReference type="ARBA" id="ARBA00022908"/>
    </source>
</evidence>
<evidence type="ECO:0000313" key="5">
    <source>
        <dbReference type="Proteomes" id="UP000318529"/>
    </source>
</evidence>
<dbReference type="GO" id="GO:0003677">
    <property type="term" value="F:DNA binding"/>
    <property type="evidence" value="ECO:0007669"/>
    <property type="project" value="InterPro"/>
</dbReference>
<dbReference type="PROSITE" id="PS51898">
    <property type="entry name" value="TYR_RECOMBINASE"/>
    <property type="match status" value="1"/>
</dbReference>
<evidence type="ECO:0000313" key="4">
    <source>
        <dbReference type="EMBL" id="TWA74901.1"/>
    </source>
</evidence>
<evidence type="ECO:0000256" key="2">
    <source>
        <dbReference type="ARBA" id="ARBA00023172"/>
    </source>
</evidence>
<dbReference type="GO" id="GO:0015074">
    <property type="term" value="P:DNA integration"/>
    <property type="evidence" value="ECO:0007669"/>
    <property type="project" value="UniProtKB-KW"/>
</dbReference>
<accession>A0A560BQL7</accession>
<dbReference type="Pfam" id="PF00589">
    <property type="entry name" value="Phage_integrase"/>
    <property type="match status" value="1"/>
</dbReference>
<dbReference type="Gene3D" id="1.10.443.10">
    <property type="entry name" value="Intergrase catalytic core"/>
    <property type="match status" value="1"/>
</dbReference>
<dbReference type="InterPro" id="IPR013762">
    <property type="entry name" value="Integrase-like_cat_sf"/>
</dbReference>
<dbReference type="InterPro" id="IPR011010">
    <property type="entry name" value="DNA_brk_join_enz"/>
</dbReference>
<dbReference type="PANTHER" id="PTHR30349:SF64">
    <property type="entry name" value="PROPHAGE INTEGRASE INTD-RELATED"/>
    <property type="match status" value="1"/>
</dbReference>
<dbReference type="EMBL" id="VITH01000025">
    <property type="protein sequence ID" value="TWA74901.1"/>
    <property type="molecule type" value="Genomic_DNA"/>
</dbReference>
<comment type="caution">
    <text evidence="4">The sequence shown here is derived from an EMBL/GenBank/DDBJ whole genome shotgun (WGS) entry which is preliminary data.</text>
</comment>
<proteinExistence type="predicted"/>
<protein>
    <submittedName>
        <fullName evidence="4">Phage integrase family protein</fullName>
    </submittedName>
</protein>